<dbReference type="FunFam" id="3.40.140.10:FF:000025">
    <property type="entry name" value="Riboflavin biosynthesis protein RibD"/>
    <property type="match status" value="1"/>
</dbReference>
<sequence>MSILSSLIPISPSIKPFVKNPHHGVSIASKNPARRFLIRCEVMRDDGFYMRRCVELARSALGHTSPNPMVGCVIVRDSEIVGEGFHPKAGQPHAEVFALRDAGDLAEGATAYVSLEPCNHFGRTPPCTEALIRARVKRVVVGMTDPNPIVHSKGIERLRQEGIEVITGVEENLCRKLNEFFIHRMLTGKPFVTLRYSLSANGQVANQIGEGASESGGYYSKLLQEYDGVILSSNLVETLGFPKSKETGANQPVFIVIAQDGNPPLKLKSLSEDIAANVVVLANKSVPIEANFEVEMVVMENLSLNSVLDYCLNKGLSGVLVDFREDDGGIRSLLRNFYESNLLNKVIMEVLPIWSSGEAHLGLEVESKNLRLKDLKNLRLKDLESRVINGSVVMEGYFC</sequence>
<evidence type="ECO:0000256" key="3">
    <source>
        <dbReference type="ARBA" id="ARBA00012766"/>
    </source>
</evidence>
<dbReference type="GO" id="GO:0009231">
    <property type="term" value="P:riboflavin biosynthetic process"/>
    <property type="evidence" value="ECO:0007669"/>
    <property type="project" value="UniProtKB-UniPathway"/>
</dbReference>
<evidence type="ECO:0000256" key="6">
    <source>
        <dbReference type="ARBA" id="ARBA00022833"/>
    </source>
</evidence>
<dbReference type="InterPro" id="IPR016192">
    <property type="entry name" value="APOBEC/CMP_deaminase_Zn-bd"/>
</dbReference>
<evidence type="ECO:0000256" key="2">
    <source>
        <dbReference type="ARBA" id="ARBA00004882"/>
    </source>
</evidence>
<comment type="cofactor">
    <cofactor evidence="1">
        <name>Zn(2+)</name>
        <dbReference type="ChEBI" id="CHEBI:29105"/>
    </cofactor>
</comment>
<dbReference type="PANTHER" id="PTHR11079:SF162">
    <property type="entry name" value="RIBOFLAVIN BIOSYNTHESIS PROTEIN PYRD, CHLOROPLASTIC"/>
    <property type="match status" value="1"/>
</dbReference>
<evidence type="ECO:0000256" key="5">
    <source>
        <dbReference type="ARBA" id="ARBA00022801"/>
    </source>
</evidence>
<dbReference type="PANTHER" id="PTHR11079">
    <property type="entry name" value="CYTOSINE DEAMINASE FAMILY MEMBER"/>
    <property type="match status" value="1"/>
</dbReference>
<accession>A0A833RBI8</accession>
<proteinExistence type="predicted"/>
<dbReference type="InterPro" id="IPR016193">
    <property type="entry name" value="Cytidine_deaminase-like"/>
</dbReference>
<dbReference type="PIRSF" id="PIRSF006769">
    <property type="entry name" value="RibD"/>
    <property type="match status" value="1"/>
</dbReference>
<evidence type="ECO:0000313" key="10">
    <source>
        <dbReference type="EMBL" id="KAF3336618.1"/>
    </source>
</evidence>
<evidence type="ECO:0000313" key="11">
    <source>
        <dbReference type="Proteomes" id="UP000623129"/>
    </source>
</evidence>
<dbReference type="NCBIfam" id="TIGR00326">
    <property type="entry name" value="eubact_ribD"/>
    <property type="match status" value="1"/>
</dbReference>
<dbReference type="UniPathway" id="UPA00275">
    <property type="reaction ID" value="UER00401"/>
</dbReference>
<dbReference type="Gene3D" id="3.40.430.10">
    <property type="entry name" value="Dihydrofolate Reductase, subunit A"/>
    <property type="match status" value="1"/>
</dbReference>
<dbReference type="InterPro" id="IPR004794">
    <property type="entry name" value="Eubact_RibD"/>
</dbReference>
<dbReference type="Gene3D" id="3.40.140.10">
    <property type="entry name" value="Cytidine Deaminase, domain 2"/>
    <property type="match status" value="1"/>
</dbReference>
<dbReference type="PROSITE" id="PS51747">
    <property type="entry name" value="CYT_DCMP_DEAMINASES_2"/>
    <property type="match status" value="1"/>
</dbReference>
<keyword evidence="4" id="KW-0479">Metal-binding</keyword>
<dbReference type="Pfam" id="PF00383">
    <property type="entry name" value="dCMP_cyt_deam_1"/>
    <property type="match status" value="1"/>
</dbReference>
<dbReference type="GO" id="GO:0008270">
    <property type="term" value="F:zinc ion binding"/>
    <property type="evidence" value="ECO:0007669"/>
    <property type="project" value="InterPro"/>
</dbReference>
<reference evidence="10" key="1">
    <citation type="submission" date="2020-01" db="EMBL/GenBank/DDBJ databases">
        <title>Genome sequence of Kobresia littledalei, the first chromosome-level genome in the family Cyperaceae.</title>
        <authorList>
            <person name="Qu G."/>
        </authorList>
    </citation>
    <scope>NUCLEOTIDE SEQUENCE</scope>
    <source>
        <strain evidence="10">C.B.Clarke</strain>
        <tissue evidence="10">Leaf</tissue>
    </source>
</reference>
<keyword evidence="11" id="KW-1185">Reference proteome</keyword>
<dbReference type="InterPro" id="IPR024072">
    <property type="entry name" value="DHFR-like_dom_sf"/>
</dbReference>
<comment type="function">
    <text evidence="7">Monofunctional pyrimidine deaminase involved in the riboflavin biosynthesis pathway. Also has a reductase domain that lacks catalytically essential substrate-binding residues.</text>
</comment>
<dbReference type="Proteomes" id="UP000623129">
    <property type="component" value="Unassembled WGS sequence"/>
</dbReference>
<comment type="caution">
    <text evidence="10">The sequence shown here is derived from an EMBL/GenBank/DDBJ whole genome shotgun (WGS) entry which is preliminary data.</text>
</comment>
<dbReference type="SUPFAM" id="SSF53927">
    <property type="entry name" value="Cytidine deaminase-like"/>
    <property type="match status" value="1"/>
</dbReference>
<evidence type="ECO:0000256" key="4">
    <source>
        <dbReference type="ARBA" id="ARBA00022723"/>
    </source>
</evidence>
<keyword evidence="6" id="KW-0862">Zinc</keyword>
<organism evidence="10 11">
    <name type="scientific">Carex littledalei</name>
    <dbReference type="NCBI Taxonomy" id="544730"/>
    <lineage>
        <taxon>Eukaryota</taxon>
        <taxon>Viridiplantae</taxon>
        <taxon>Streptophyta</taxon>
        <taxon>Embryophyta</taxon>
        <taxon>Tracheophyta</taxon>
        <taxon>Spermatophyta</taxon>
        <taxon>Magnoliopsida</taxon>
        <taxon>Liliopsida</taxon>
        <taxon>Poales</taxon>
        <taxon>Cyperaceae</taxon>
        <taxon>Cyperoideae</taxon>
        <taxon>Cariceae</taxon>
        <taxon>Carex</taxon>
        <taxon>Carex subgen. Euthyceras</taxon>
    </lineage>
</organism>
<evidence type="ECO:0000256" key="1">
    <source>
        <dbReference type="ARBA" id="ARBA00001947"/>
    </source>
</evidence>
<dbReference type="PROSITE" id="PS00903">
    <property type="entry name" value="CYT_DCMP_DEAMINASES_1"/>
    <property type="match status" value="1"/>
</dbReference>
<comment type="pathway">
    <text evidence="2">Cofactor biosynthesis; riboflavin biosynthesis; 5-amino-6-(D-ribitylamino)uracil from GTP: step 2/4.</text>
</comment>
<evidence type="ECO:0000259" key="9">
    <source>
        <dbReference type="PROSITE" id="PS51747"/>
    </source>
</evidence>
<name>A0A833RBI8_9POAL</name>
<dbReference type="EMBL" id="SWLB01000007">
    <property type="protein sequence ID" value="KAF3336618.1"/>
    <property type="molecule type" value="Genomic_DNA"/>
</dbReference>
<gene>
    <name evidence="10" type="ORF">FCM35_KLT19204</name>
</gene>
<keyword evidence="5" id="KW-0378">Hydrolase</keyword>
<dbReference type="SUPFAM" id="SSF53597">
    <property type="entry name" value="Dihydrofolate reductase-like"/>
    <property type="match status" value="1"/>
</dbReference>
<evidence type="ECO:0000256" key="8">
    <source>
        <dbReference type="ARBA" id="ARBA00070721"/>
    </source>
</evidence>
<feature type="domain" description="CMP/dCMP-type deaminase" evidence="9">
    <location>
        <begin position="44"/>
        <end position="166"/>
    </location>
</feature>
<protein>
    <recommendedName>
        <fullName evidence="8">Riboflavin biosynthesis protein PYRD, chloroplastic</fullName>
        <ecNumber evidence="3">3.5.4.26</ecNumber>
    </recommendedName>
</protein>
<dbReference type="CDD" id="cd01284">
    <property type="entry name" value="Riboflavin_deaminase-reductase"/>
    <property type="match status" value="1"/>
</dbReference>
<dbReference type="InterPro" id="IPR002125">
    <property type="entry name" value="CMP_dCMP_dom"/>
</dbReference>
<dbReference type="AlphaFoldDB" id="A0A833RBI8"/>
<dbReference type="OrthoDB" id="252265at2759"/>
<dbReference type="GO" id="GO:0008835">
    <property type="term" value="F:diaminohydroxyphosphoribosylaminopyrimidine deaminase activity"/>
    <property type="evidence" value="ECO:0007669"/>
    <property type="project" value="UniProtKB-EC"/>
</dbReference>
<dbReference type="EC" id="3.5.4.26" evidence="3"/>
<evidence type="ECO:0000256" key="7">
    <source>
        <dbReference type="ARBA" id="ARBA00058389"/>
    </source>
</evidence>